<keyword evidence="2" id="KW-1185">Reference proteome</keyword>
<evidence type="ECO:0000313" key="1">
    <source>
        <dbReference type="EMBL" id="SMB81754.1"/>
    </source>
</evidence>
<proteinExistence type="predicted"/>
<organism evidence="1 2">
    <name type="scientific">Deinococcus hopiensis KR-140</name>
    <dbReference type="NCBI Taxonomy" id="695939"/>
    <lineage>
        <taxon>Bacteria</taxon>
        <taxon>Thermotogati</taxon>
        <taxon>Deinococcota</taxon>
        <taxon>Deinococci</taxon>
        <taxon>Deinococcales</taxon>
        <taxon>Deinococcaceae</taxon>
        <taxon>Deinococcus</taxon>
    </lineage>
</organism>
<name>A0A1W1UM04_9DEIO</name>
<sequence length="131" mass="14244">MATDEGTLSVSLILSGVKSRGTTVVRPAVLATTAPCPSTPPRNLYTPRSDPLERAWQEHTNMGKKRGIPTYVDTRPAHLANAATLKTEGLKSHRDQLPAALFKYKGKDLEGTCALYERAECVPLEQKPEAS</sequence>
<gene>
    <name evidence="1" type="ORF">SAMN00790413_04708</name>
</gene>
<evidence type="ECO:0000313" key="2">
    <source>
        <dbReference type="Proteomes" id="UP000192582"/>
    </source>
</evidence>
<dbReference type="Proteomes" id="UP000192582">
    <property type="component" value="Unassembled WGS sequence"/>
</dbReference>
<accession>A0A1W1UM04</accession>
<protein>
    <submittedName>
        <fullName evidence="1">Uncharacterized protein</fullName>
    </submittedName>
</protein>
<dbReference type="STRING" id="695939.SAMN00790413_04708"/>
<reference evidence="1 2" key="1">
    <citation type="submission" date="2017-04" db="EMBL/GenBank/DDBJ databases">
        <authorList>
            <person name="Afonso C.L."/>
            <person name="Miller P.J."/>
            <person name="Scott M.A."/>
            <person name="Spackman E."/>
            <person name="Goraichik I."/>
            <person name="Dimitrov K.M."/>
            <person name="Suarez D.L."/>
            <person name="Swayne D.E."/>
        </authorList>
    </citation>
    <scope>NUCLEOTIDE SEQUENCE [LARGE SCALE GENOMIC DNA]</scope>
    <source>
        <strain evidence="1 2">KR-140</strain>
    </source>
</reference>
<dbReference type="AlphaFoldDB" id="A0A1W1UM04"/>
<dbReference type="EMBL" id="FWWU01000005">
    <property type="protein sequence ID" value="SMB81754.1"/>
    <property type="molecule type" value="Genomic_DNA"/>
</dbReference>